<evidence type="ECO:0000256" key="1">
    <source>
        <dbReference type="SAM" id="Coils"/>
    </source>
</evidence>
<dbReference type="PATRIC" id="fig|28229.3.peg.1310"/>
<reference evidence="3 4" key="1">
    <citation type="submission" date="2014-08" db="EMBL/GenBank/DDBJ databases">
        <title>Genomic and Phenotypic Diversity of Colwellia psychrerythraea strains from Disparate Marine Basins.</title>
        <authorList>
            <person name="Techtmann S.M."/>
            <person name="Stelling S.C."/>
            <person name="Utturkar S.M."/>
            <person name="Alshibli N."/>
            <person name="Harris A."/>
            <person name="Brown S.D."/>
            <person name="Hazen T.C."/>
        </authorList>
    </citation>
    <scope>NUCLEOTIDE SEQUENCE [LARGE SCALE GENOMIC DNA]</scope>
    <source>
        <strain evidence="3 4">GAB14E</strain>
    </source>
</reference>
<dbReference type="AlphaFoldDB" id="A0A099L1V3"/>
<dbReference type="RefSeq" id="WP_033081353.1">
    <property type="nucleotide sequence ID" value="NZ_JQEC01000011.1"/>
</dbReference>
<keyword evidence="1" id="KW-0175">Coiled coil</keyword>
<feature type="signal peptide" evidence="2">
    <location>
        <begin position="1"/>
        <end position="37"/>
    </location>
</feature>
<comment type="caution">
    <text evidence="3">The sequence shown here is derived from an EMBL/GenBank/DDBJ whole genome shotgun (WGS) entry which is preliminary data.</text>
</comment>
<sequence length="318" mass="35630">MMKLTSVSIKPNTLKTYAKTKVALIGSALLLAFSAQGADKNYDNLSKQLNIMNDIMLSSAKAPQNSRQPLIRSIDSVYLQGQGAIFTVNSAHGGSSHRQFFQMVAPIAPVSRMPPVAPKGERVVTSDNDDFVIEFSDHDDEFERVIEVFEQQREGARELRSEEREIVYEMRDIARQRKDIEYQLQRAEKDAKKQLSAELKVLDVERASLSKNKASLDKKVAVLNKQREQQKVAQSNARTAHFSAVNNALVETLCLYGNGLRAIPSQEHVSLIIKGAGKKQSRGYKDQILVFNKKDINACANSKLTAKKLLTKAEQYQF</sequence>
<evidence type="ECO:0000256" key="2">
    <source>
        <dbReference type="SAM" id="SignalP"/>
    </source>
</evidence>
<feature type="chain" id="PRO_5001957789" evidence="2">
    <location>
        <begin position="38"/>
        <end position="318"/>
    </location>
</feature>
<organism evidence="3 4">
    <name type="scientific">Colwellia psychrerythraea</name>
    <name type="common">Vibrio psychroerythus</name>
    <dbReference type="NCBI Taxonomy" id="28229"/>
    <lineage>
        <taxon>Bacteria</taxon>
        <taxon>Pseudomonadati</taxon>
        <taxon>Pseudomonadota</taxon>
        <taxon>Gammaproteobacteria</taxon>
        <taxon>Alteromonadales</taxon>
        <taxon>Colwelliaceae</taxon>
        <taxon>Colwellia</taxon>
    </lineage>
</organism>
<name>A0A099L1V3_COLPS</name>
<dbReference type="OrthoDB" id="7061952at2"/>
<feature type="coiled-coil region" evidence="1">
    <location>
        <begin position="170"/>
        <end position="226"/>
    </location>
</feature>
<gene>
    <name evidence="3" type="ORF">GAB14E_0372</name>
</gene>
<evidence type="ECO:0000313" key="3">
    <source>
        <dbReference type="EMBL" id="KGJ96425.1"/>
    </source>
</evidence>
<dbReference type="EMBL" id="JQEC01000011">
    <property type="protein sequence ID" value="KGJ96425.1"/>
    <property type="molecule type" value="Genomic_DNA"/>
</dbReference>
<keyword evidence="2" id="KW-0732">Signal</keyword>
<protein>
    <submittedName>
        <fullName evidence="3">Uncharacterized protein</fullName>
    </submittedName>
</protein>
<evidence type="ECO:0000313" key="4">
    <source>
        <dbReference type="Proteomes" id="UP000029868"/>
    </source>
</evidence>
<accession>A0A099L1V3</accession>
<dbReference type="Proteomes" id="UP000029868">
    <property type="component" value="Unassembled WGS sequence"/>
</dbReference>
<proteinExistence type="predicted"/>